<dbReference type="InterPro" id="IPR011010">
    <property type="entry name" value="DNA_brk_join_enz"/>
</dbReference>
<dbReference type="AlphaFoldDB" id="A0A162CAB1"/>
<dbReference type="GO" id="GO:0015074">
    <property type="term" value="P:DNA integration"/>
    <property type="evidence" value="ECO:0007669"/>
    <property type="project" value="InterPro"/>
</dbReference>
<dbReference type="Gene3D" id="1.10.150.130">
    <property type="match status" value="1"/>
</dbReference>
<dbReference type="SUPFAM" id="SSF47823">
    <property type="entry name" value="lambda integrase-like, N-terminal domain"/>
    <property type="match status" value="1"/>
</dbReference>
<dbReference type="Proteomes" id="UP000076858">
    <property type="component" value="Unassembled WGS sequence"/>
</dbReference>
<gene>
    <name evidence="4" type="ORF">APZ42_034587</name>
</gene>
<dbReference type="PROSITE" id="PS51898">
    <property type="entry name" value="TYR_RECOMBINASE"/>
    <property type="match status" value="1"/>
</dbReference>
<feature type="domain" description="Tyr recombinase" evidence="3">
    <location>
        <begin position="179"/>
        <end position="384"/>
    </location>
</feature>
<dbReference type="OrthoDB" id="6361724at2759"/>
<dbReference type="GO" id="GO:0003677">
    <property type="term" value="F:DNA binding"/>
    <property type="evidence" value="ECO:0007669"/>
    <property type="project" value="UniProtKB-KW"/>
</dbReference>
<dbReference type="Pfam" id="PF00589">
    <property type="entry name" value="Phage_integrase"/>
    <property type="match status" value="1"/>
</dbReference>
<name>A0A162CAB1_9CRUS</name>
<dbReference type="InterPro" id="IPR002104">
    <property type="entry name" value="Integrase_catalytic"/>
</dbReference>
<dbReference type="PANTHER" id="PTHR35617:SF3">
    <property type="entry name" value="CORE-BINDING (CB) DOMAIN-CONTAINING PROTEIN"/>
    <property type="match status" value="1"/>
</dbReference>
<keyword evidence="2" id="KW-0233">DNA recombination</keyword>
<dbReference type="EMBL" id="LRGB01003393">
    <property type="protein sequence ID" value="KZS02831.1"/>
    <property type="molecule type" value="Genomic_DNA"/>
</dbReference>
<accession>A0A162CAB1</accession>
<dbReference type="InterPro" id="IPR010998">
    <property type="entry name" value="Integrase_recombinase_N"/>
</dbReference>
<reference evidence="4 5" key="1">
    <citation type="submission" date="2016-03" db="EMBL/GenBank/DDBJ databases">
        <title>EvidentialGene: Evidence-directed Construction of Genes on Genomes.</title>
        <authorList>
            <person name="Gilbert D.G."/>
            <person name="Choi J.-H."/>
            <person name="Mockaitis K."/>
            <person name="Colbourne J."/>
            <person name="Pfrender M."/>
        </authorList>
    </citation>
    <scope>NUCLEOTIDE SEQUENCE [LARGE SCALE GENOMIC DNA]</scope>
    <source>
        <strain evidence="4 5">Xinb3</strain>
        <tissue evidence="4">Complete organism</tissue>
    </source>
</reference>
<evidence type="ECO:0000313" key="4">
    <source>
        <dbReference type="EMBL" id="KZS02831.1"/>
    </source>
</evidence>
<proteinExistence type="predicted"/>
<organism evidence="4 5">
    <name type="scientific">Daphnia magna</name>
    <dbReference type="NCBI Taxonomy" id="35525"/>
    <lineage>
        <taxon>Eukaryota</taxon>
        <taxon>Metazoa</taxon>
        <taxon>Ecdysozoa</taxon>
        <taxon>Arthropoda</taxon>
        <taxon>Crustacea</taxon>
        <taxon>Branchiopoda</taxon>
        <taxon>Diplostraca</taxon>
        <taxon>Cladocera</taxon>
        <taxon>Anomopoda</taxon>
        <taxon>Daphniidae</taxon>
        <taxon>Daphnia</taxon>
    </lineage>
</organism>
<evidence type="ECO:0000256" key="1">
    <source>
        <dbReference type="ARBA" id="ARBA00023125"/>
    </source>
</evidence>
<evidence type="ECO:0000313" key="5">
    <source>
        <dbReference type="Proteomes" id="UP000076858"/>
    </source>
</evidence>
<dbReference type="Gene3D" id="1.10.443.10">
    <property type="entry name" value="Intergrase catalytic core"/>
    <property type="match status" value="1"/>
</dbReference>
<protein>
    <recommendedName>
        <fullName evidence="3">Tyr recombinase domain-containing protein</fullName>
    </recommendedName>
</protein>
<keyword evidence="5" id="KW-1185">Reference proteome</keyword>
<keyword evidence="1" id="KW-0238">DNA-binding</keyword>
<evidence type="ECO:0000259" key="3">
    <source>
        <dbReference type="PROSITE" id="PS51898"/>
    </source>
</evidence>
<dbReference type="SUPFAM" id="SSF56349">
    <property type="entry name" value="DNA breaking-rejoining enzymes"/>
    <property type="match status" value="1"/>
</dbReference>
<dbReference type="PANTHER" id="PTHR35617">
    <property type="entry name" value="PHAGE_INTEGRASE DOMAIN-CONTAINING PROTEIN"/>
    <property type="match status" value="1"/>
</dbReference>
<dbReference type="GO" id="GO:0006310">
    <property type="term" value="P:DNA recombination"/>
    <property type="evidence" value="ECO:0007669"/>
    <property type="project" value="UniProtKB-KW"/>
</dbReference>
<dbReference type="STRING" id="35525.A0A162CAB1"/>
<comment type="caution">
    <text evidence="4">The sequence shown here is derived from an EMBL/GenBank/DDBJ whole genome shotgun (WGS) entry which is preliminary data.</text>
</comment>
<evidence type="ECO:0000256" key="2">
    <source>
        <dbReference type="ARBA" id="ARBA00023172"/>
    </source>
</evidence>
<dbReference type="InterPro" id="IPR013762">
    <property type="entry name" value="Integrase-like_cat_sf"/>
</dbReference>
<sequence>MGKCEMLYNSCNSCYLGKRIILKYWITPDMCCIRCPYPRLCRRVWERVERRTAPLSGIRHTSIGRLEIVRQNFRRRGFSSPLVELLVAGSRASTLSTYESAWRTWATWCYQRGEDPLSTTLAFVLEFLANLHGAGKSYSTINVHRSMLSKTLPHFEGHPVGSHPLVKGLLSGCFNINLPKPRYNSSWDPNVVVSHMASLGENSSLPLSKLSHKTAVLLALASLIHVSELASINFQSVTFSSSGVNFTLLKPRKAQHSGPLQSIFIPSLREPGCCPVETIKAYVDATAPHRNHSNINSLFVSCNKPHRNITSNTVSGWIRSSLAVAGIDTSVFSAHSTRGASTSKDLAAGISIDAILKKGNWAREATFNKFYKRNSIPSLASAVLDPTPQT</sequence>